<dbReference type="AlphaFoldDB" id="A0A0D3JHI7"/>
<evidence type="ECO:0000256" key="1">
    <source>
        <dbReference type="SAM" id="Phobius"/>
    </source>
</evidence>
<dbReference type="KEGG" id="ehx:EMIHUDRAFT_195453"/>
<dbReference type="Proteomes" id="UP000013827">
    <property type="component" value="Unassembled WGS sequence"/>
</dbReference>
<dbReference type="PaxDb" id="2903-EOD22972"/>
<feature type="transmembrane region" description="Helical" evidence="1">
    <location>
        <begin position="173"/>
        <end position="193"/>
    </location>
</feature>
<accession>A0A0D3JHI7</accession>
<organism evidence="2 3">
    <name type="scientific">Emiliania huxleyi (strain CCMP1516)</name>
    <dbReference type="NCBI Taxonomy" id="280463"/>
    <lineage>
        <taxon>Eukaryota</taxon>
        <taxon>Haptista</taxon>
        <taxon>Haptophyta</taxon>
        <taxon>Prymnesiophyceae</taxon>
        <taxon>Isochrysidales</taxon>
        <taxon>Noelaerhabdaceae</taxon>
        <taxon>Emiliania</taxon>
    </lineage>
</organism>
<keyword evidence="1" id="KW-0812">Transmembrane</keyword>
<feature type="transmembrane region" description="Helical" evidence="1">
    <location>
        <begin position="140"/>
        <end position="161"/>
    </location>
</feature>
<dbReference type="HOGENOM" id="CLU_1177254_0_0_1"/>
<name>A0A0D3JHI7_EMIH1</name>
<proteinExistence type="predicted"/>
<sequence length="236" mass="24989">MSAETESISAKPESISVEPETIAAEPTGLFVLRFMHRGETLRNGRVLTRSWSSSDPVPGSLLLEMLSSEEANLPMHRLVAFYYSKALEGWQRLNAHSRCPLPAACGGSPPRIEVMLEPLAATSHEAMASASQTARGSVPLSSYAVAAAAAAAGGFFAIGVYNSKSAENVGTLWRSAFMLGAAYIFTVGSRNAWEKAADTYKAYADWAAFACAAPYSTTWAGLPSSRAKRAGSSARG</sequence>
<dbReference type="EnsemblProtists" id="EOD22972">
    <property type="protein sequence ID" value="EOD22972"/>
    <property type="gene ID" value="EMIHUDRAFT_195453"/>
</dbReference>
<reference evidence="3" key="1">
    <citation type="journal article" date="2013" name="Nature">
        <title>Pan genome of the phytoplankton Emiliania underpins its global distribution.</title>
        <authorList>
            <person name="Read B.A."/>
            <person name="Kegel J."/>
            <person name="Klute M.J."/>
            <person name="Kuo A."/>
            <person name="Lefebvre S.C."/>
            <person name="Maumus F."/>
            <person name="Mayer C."/>
            <person name="Miller J."/>
            <person name="Monier A."/>
            <person name="Salamov A."/>
            <person name="Young J."/>
            <person name="Aguilar M."/>
            <person name="Claverie J.M."/>
            <person name="Frickenhaus S."/>
            <person name="Gonzalez K."/>
            <person name="Herman E.K."/>
            <person name="Lin Y.C."/>
            <person name="Napier J."/>
            <person name="Ogata H."/>
            <person name="Sarno A.F."/>
            <person name="Shmutz J."/>
            <person name="Schroeder D."/>
            <person name="de Vargas C."/>
            <person name="Verret F."/>
            <person name="von Dassow P."/>
            <person name="Valentin K."/>
            <person name="Van de Peer Y."/>
            <person name="Wheeler G."/>
            <person name="Dacks J.B."/>
            <person name="Delwiche C.F."/>
            <person name="Dyhrman S.T."/>
            <person name="Glockner G."/>
            <person name="John U."/>
            <person name="Richards T."/>
            <person name="Worden A.Z."/>
            <person name="Zhang X."/>
            <person name="Grigoriev I.V."/>
            <person name="Allen A.E."/>
            <person name="Bidle K."/>
            <person name="Borodovsky M."/>
            <person name="Bowler C."/>
            <person name="Brownlee C."/>
            <person name="Cock J.M."/>
            <person name="Elias M."/>
            <person name="Gladyshev V.N."/>
            <person name="Groth M."/>
            <person name="Guda C."/>
            <person name="Hadaegh A."/>
            <person name="Iglesias-Rodriguez M.D."/>
            <person name="Jenkins J."/>
            <person name="Jones B.M."/>
            <person name="Lawson T."/>
            <person name="Leese F."/>
            <person name="Lindquist E."/>
            <person name="Lobanov A."/>
            <person name="Lomsadze A."/>
            <person name="Malik S.B."/>
            <person name="Marsh M.E."/>
            <person name="Mackinder L."/>
            <person name="Mock T."/>
            <person name="Mueller-Roeber B."/>
            <person name="Pagarete A."/>
            <person name="Parker M."/>
            <person name="Probert I."/>
            <person name="Quesneville H."/>
            <person name="Raines C."/>
            <person name="Rensing S.A."/>
            <person name="Riano-Pachon D.M."/>
            <person name="Richier S."/>
            <person name="Rokitta S."/>
            <person name="Shiraiwa Y."/>
            <person name="Soanes D.M."/>
            <person name="van der Giezen M."/>
            <person name="Wahlund T.M."/>
            <person name="Williams B."/>
            <person name="Wilson W."/>
            <person name="Wolfe G."/>
            <person name="Wurch L.L."/>
        </authorList>
    </citation>
    <scope>NUCLEOTIDE SEQUENCE</scope>
</reference>
<keyword evidence="1" id="KW-0472">Membrane</keyword>
<dbReference type="RefSeq" id="XP_005775401.1">
    <property type="nucleotide sequence ID" value="XM_005775344.1"/>
</dbReference>
<dbReference type="GeneID" id="17268519"/>
<reference evidence="2" key="2">
    <citation type="submission" date="2024-10" db="UniProtKB">
        <authorList>
            <consortium name="EnsemblProtists"/>
        </authorList>
    </citation>
    <scope>IDENTIFICATION</scope>
</reference>
<keyword evidence="1" id="KW-1133">Transmembrane helix</keyword>
<protein>
    <submittedName>
        <fullName evidence="2">Uncharacterized protein</fullName>
    </submittedName>
</protein>
<evidence type="ECO:0000313" key="2">
    <source>
        <dbReference type="EnsemblProtists" id="EOD22972"/>
    </source>
</evidence>
<evidence type="ECO:0000313" key="3">
    <source>
        <dbReference type="Proteomes" id="UP000013827"/>
    </source>
</evidence>
<keyword evidence="3" id="KW-1185">Reference proteome</keyword>